<dbReference type="EMBL" id="JACRSV010000001">
    <property type="protein sequence ID" value="MBC8559384.1"/>
    <property type="molecule type" value="Genomic_DNA"/>
</dbReference>
<comment type="subunit">
    <text evidence="2 6">Heterotrimer of A, B and C subunits.</text>
</comment>
<keyword evidence="6" id="KW-0648">Protein biosynthesis</keyword>
<dbReference type="NCBIfam" id="TIGR00135">
    <property type="entry name" value="gatC"/>
    <property type="match status" value="1"/>
</dbReference>
<dbReference type="Pfam" id="PF02686">
    <property type="entry name" value="GatC"/>
    <property type="match status" value="1"/>
</dbReference>
<evidence type="ECO:0000313" key="8">
    <source>
        <dbReference type="Proteomes" id="UP000610760"/>
    </source>
</evidence>
<gene>
    <name evidence="6 7" type="primary">gatC</name>
    <name evidence="7" type="ORF">H8710_04785</name>
</gene>
<dbReference type="GO" id="GO:0006412">
    <property type="term" value="P:translation"/>
    <property type="evidence" value="ECO:0007669"/>
    <property type="project" value="UniProtKB-UniRule"/>
</dbReference>
<proteinExistence type="inferred from homology"/>
<protein>
    <recommendedName>
        <fullName evidence="6">Aspartyl/glutamyl-tRNA(Asn/Gln) amidotransferase subunit C</fullName>
        <shortName evidence="6">Asp/Glu-ADT subunit C</shortName>
        <ecNumber evidence="6">6.3.5.-</ecNumber>
    </recommendedName>
</protein>
<keyword evidence="6" id="KW-0067">ATP-binding</keyword>
<dbReference type="EC" id="6.3.5.-" evidence="6"/>
<dbReference type="SUPFAM" id="SSF141000">
    <property type="entry name" value="Glu-tRNAGln amidotransferase C subunit"/>
    <property type="match status" value="1"/>
</dbReference>
<sequence>MKIDMKRLAKLSKLKFSPEEEAKFEKEMENIVAMVEKLPDIDASGALIDPDNPMVMRKDVPEKKFSREELLKNAPDVQAGCIVVPKVVD</sequence>
<dbReference type="GO" id="GO:0070681">
    <property type="term" value="P:glutaminyl-tRNAGln biosynthesis via transamidation"/>
    <property type="evidence" value="ECO:0007669"/>
    <property type="project" value="TreeGrafter"/>
</dbReference>
<evidence type="ECO:0000256" key="1">
    <source>
        <dbReference type="ARBA" id="ARBA00010757"/>
    </source>
</evidence>
<comment type="catalytic activity">
    <reaction evidence="4 6">
        <text>L-aspartyl-tRNA(Asn) + L-glutamine + ATP + H2O = L-asparaginyl-tRNA(Asn) + L-glutamate + ADP + phosphate + 2 H(+)</text>
        <dbReference type="Rhea" id="RHEA:14513"/>
        <dbReference type="Rhea" id="RHEA-COMP:9674"/>
        <dbReference type="Rhea" id="RHEA-COMP:9677"/>
        <dbReference type="ChEBI" id="CHEBI:15377"/>
        <dbReference type="ChEBI" id="CHEBI:15378"/>
        <dbReference type="ChEBI" id="CHEBI:29985"/>
        <dbReference type="ChEBI" id="CHEBI:30616"/>
        <dbReference type="ChEBI" id="CHEBI:43474"/>
        <dbReference type="ChEBI" id="CHEBI:58359"/>
        <dbReference type="ChEBI" id="CHEBI:78515"/>
        <dbReference type="ChEBI" id="CHEBI:78516"/>
        <dbReference type="ChEBI" id="CHEBI:456216"/>
    </reaction>
</comment>
<comment type="similarity">
    <text evidence="1 6">Belongs to the GatC family.</text>
</comment>
<comment type="function">
    <text evidence="3 6">Allows the formation of correctly charged Asn-tRNA(Asn) or Gln-tRNA(Gln) through the transamidation of misacylated Asp-tRNA(Asn) or Glu-tRNA(Gln) in organisms which lack either or both of asparaginyl-tRNA or glutaminyl-tRNA synthetases. The reaction takes place in the presence of glutamine and ATP through an activated phospho-Asp-tRNA(Asn) or phospho-Glu-tRNA(Gln).</text>
</comment>
<dbReference type="PANTHER" id="PTHR15004">
    <property type="entry name" value="GLUTAMYL-TRNA(GLN) AMIDOTRANSFERASE SUBUNIT C, MITOCHONDRIAL"/>
    <property type="match status" value="1"/>
</dbReference>
<reference evidence="7" key="1">
    <citation type="submission" date="2020-08" db="EMBL/GenBank/DDBJ databases">
        <title>Genome public.</title>
        <authorList>
            <person name="Liu C."/>
            <person name="Sun Q."/>
        </authorList>
    </citation>
    <scope>NUCLEOTIDE SEQUENCE</scope>
    <source>
        <strain evidence="7">NSJ-33</strain>
    </source>
</reference>
<keyword evidence="6" id="KW-0547">Nucleotide-binding</keyword>
<dbReference type="InterPro" id="IPR036113">
    <property type="entry name" value="Asp/Glu-ADT_sf_sub_c"/>
</dbReference>
<dbReference type="HAMAP" id="MF_00122">
    <property type="entry name" value="GatC"/>
    <property type="match status" value="1"/>
</dbReference>
<evidence type="ECO:0000256" key="2">
    <source>
        <dbReference type="ARBA" id="ARBA00011123"/>
    </source>
</evidence>
<dbReference type="Gene3D" id="1.10.20.60">
    <property type="entry name" value="Glu-tRNAGln amidotransferase C subunit, N-terminal domain"/>
    <property type="match status" value="1"/>
</dbReference>
<evidence type="ECO:0000256" key="3">
    <source>
        <dbReference type="ARBA" id="ARBA00024799"/>
    </source>
</evidence>
<dbReference type="InterPro" id="IPR003837">
    <property type="entry name" value="GatC"/>
</dbReference>
<organism evidence="7 8">
    <name type="scientific">Fumia xinanensis</name>
    <dbReference type="NCBI Taxonomy" id="2763659"/>
    <lineage>
        <taxon>Bacteria</taxon>
        <taxon>Bacillati</taxon>
        <taxon>Bacillota</taxon>
        <taxon>Clostridia</taxon>
        <taxon>Eubacteriales</taxon>
        <taxon>Oscillospiraceae</taxon>
        <taxon>Fumia</taxon>
    </lineage>
</organism>
<dbReference type="GO" id="GO:0050567">
    <property type="term" value="F:glutaminyl-tRNA synthase (glutamine-hydrolyzing) activity"/>
    <property type="evidence" value="ECO:0007669"/>
    <property type="project" value="UniProtKB-UniRule"/>
</dbReference>
<evidence type="ECO:0000256" key="4">
    <source>
        <dbReference type="ARBA" id="ARBA00047380"/>
    </source>
</evidence>
<comment type="caution">
    <text evidence="7">The sequence shown here is derived from an EMBL/GenBank/DDBJ whole genome shotgun (WGS) entry which is preliminary data.</text>
</comment>
<accession>A0A926E0K7</accession>
<dbReference type="Proteomes" id="UP000610760">
    <property type="component" value="Unassembled WGS sequence"/>
</dbReference>
<comment type="catalytic activity">
    <reaction evidence="5 6">
        <text>L-glutamyl-tRNA(Gln) + L-glutamine + ATP + H2O = L-glutaminyl-tRNA(Gln) + L-glutamate + ADP + phosphate + H(+)</text>
        <dbReference type="Rhea" id="RHEA:17521"/>
        <dbReference type="Rhea" id="RHEA-COMP:9681"/>
        <dbReference type="Rhea" id="RHEA-COMP:9684"/>
        <dbReference type="ChEBI" id="CHEBI:15377"/>
        <dbReference type="ChEBI" id="CHEBI:15378"/>
        <dbReference type="ChEBI" id="CHEBI:29985"/>
        <dbReference type="ChEBI" id="CHEBI:30616"/>
        <dbReference type="ChEBI" id="CHEBI:43474"/>
        <dbReference type="ChEBI" id="CHEBI:58359"/>
        <dbReference type="ChEBI" id="CHEBI:78520"/>
        <dbReference type="ChEBI" id="CHEBI:78521"/>
        <dbReference type="ChEBI" id="CHEBI:456216"/>
    </reaction>
</comment>
<keyword evidence="6" id="KW-0436">Ligase</keyword>
<dbReference type="PANTHER" id="PTHR15004:SF0">
    <property type="entry name" value="GLUTAMYL-TRNA(GLN) AMIDOTRANSFERASE SUBUNIT C, MITOCHONDRIAL"/>
    <property type="match status" value="1"/>
</dbReference>
<evidence type="ECO:0000256" key="5">
    <source>
        <dbReference type="ARBA" id="ARBA00047913"/>
    </source>
</evidence>
<dbReference type="AlphaFoldDB" id="A0A926E0K7"/>
<name>A0A926E0K7_9FIRM</name>
<keyword evidence="8" id="KW-1185">Reference proteome</keyword>
<dbReference type="GO" id="GO:0005524">
    <property type="term" value="F:ATP binding"/>
    <property type="evidence" value="ECO:0007669"/>
    <property type="project" value="UniProtKB-KW"/>
</dbReference>
<evidence type="ECO:0000256" key="6">
    <source>
        <dbReference type="HAMAP-Rule" id="MF_00122"/>
    </source>
</evidence>
<evidence type="ECO:0000313" key="7">
    <source>
        <dbReference type="EMBL" id="MBC8559384.1"/>
    </source>
</evidence>
<dbReference type="RefSeq" id="WP_249294278.1">
    <property type="nucleotide sequence ID" value="NZ_JACRSV010000001.1"/>
</dbReference>
<dbReference type="GO" id="GO:0006450">
    <property type="term" value="P:regulation of translational fidelity"/>
    <property type="evidence" value="ECO:0007669"/>
    <property type="project" value="InterPro"/>
</dbReference>